<dbReference type="Pfam" id="PF14223">
    <property type="entry name" value="Retrotran_gag_2"/>
    <property type="match status" value="1"/>
</dbReference>
<name>A0A1Q3AP81_CEPFO</name>
<dbReference type="EMBL" id="BDDD01000028">
    <property type="protein sequence ID" value="GAV57372.1"/>
    <property type="molecule type" value="Genomic_DNA"/>
</dbReference>
<protein>
    <submittedName>
        <fullName evidence="2">UBN2 domain-containing protein</fullName>
    </submittedName>
</protein>
<feature type="compositionally biased region" description="Acidic residues" evidence="1">
    <location>
        <begin position="178"/>
        <end position="193"/>
    </location>
</feature>
<sequence length="222" mass="25722">MWDLLEITYEGTNQVKESKINMLVHEYELFMMHNDECISGMFTHFTTIINSLKNLGKSYHNHELVRKILRCLPKKEAKDLPTLPLEKLFGSLMTHKTTMKSHEHVETKKKKSIALKALKEDSESDGDGDMALITSQFKKFLKSQKGKKTFKKKFSQDEESSKKKEPTCCECKRPATWDDSDSSSSEEESEEEVVNLALMAMEEEEEEDEVNFSFNELQDAYE</sequence>
<evidence type="ECO:0000256" key="1">
    <source>
        <dbReference type="SAM" id="MobiDB-lite"/>
    </source>
</evidence>
<proteinExistence type="predicted"/>
<accession>A0A1Q3AP81</accession>
<dbReference type="PANTHER" id="PTHR34676">
    <property type="entry name" value="DUF4219 DOMAIN-CONTAINING PROTEIN-RELATED"/>
    <property type="match status" value="1"/>
</dbReference>
<comment type="caution">
    <text evidence="2">The sequence shown here is derived from an EMBL/GenBank/DDBJ whole genome shotgun (WGS) entry which is preliminary data.</text>
</comment>
<gene>
    <name evidence="2" type="ORF">CFOL_v3_00909</name>
</gene>
<feature type="compositionally biased region" description="Acidic residues" evidence="1">
    <location>
        <begin position="201"/>
        <end position="210"/>
    </location>
</feature>
<evidence type="ECO:0000313" key="2">
    <source>
        <dbReference type="EMBL" id="GAV57372.1"/>
    </source>
</evidence>
<dbReference type="AlphaFoldDB" id="A0A1Q3AP81"/>
<dbReference type="OrthoDB" id="8058585at2759"/>
<organism evidence="2 3">
    <name type="scientific">Cephalotus follicularis</name>
    <name type="common">Albany pitcher plant</name>
    <dbReference type="NCBI Taxonomy" id="3775"/>
    <lineage>
        <taxon>Eukaryota</taxon>
        <taxon>Viridiplantae</taxon>
        <taxon>Streptophyta</taxon>
        <taxon>Embryophyta</taxon>
        <taxon>Tracheophyta</taxon>
        <taxon>Spermatophyta</taxon>
        <taxon>Magnoliopsida</taxon>
        <taxon>eudicotyledons</taxon>
        <taxon>Gunneridae</taxon>
        <taxon>Pentapetalae</taxon>
        <taxon>rosids</taxon>
        <taxon>fabids</taxon>
        <taxon>Oxalidales</taxon>
        <taxon>Cephalotaceae</taxon>
        <taxon>Cephalotus</taxon>
    </lineage>
</organism>
<keyword evidence="3" id="KW-1185">Reference proteome</keyword>
<feature type="non-terminal residue" evidence="2">
    <location>
        <position position="222"/>
    </location>
</feature>
<dbReference type="Proteomes" id="UP000187406">
    <property type="component" value="Unassembled WGS sequence"/>
</dbReference>
<feature type="region of interest" description="Disordered" evidence="1">
    <location>
        <begin position="151"/>
        <end position="222"/>
    </location>
</feature>
<dbReference type="InParanoid" id="A0A1Q3AP81"/>
<feature type="compositionally biased region" description="Basic and acidic residues" evidence="1">
    <location>
        <begin position="154"/>
        <end position="176"/>
    </location>
</feature>
<reference evidence="3" key="1">
    <citation type="submission" date="2016-04" db="EMBL/GenBank/DDBJ databases">
        <title>Cephalotus genome sequencing.</title>
        <authorList>
            <person name="Fukushima K."/>
            <person name="Hasebe M."/>
            <person name="Fang X."/>
        </authorList>
    </citation>
    <scope>NUCLEOTIDE SEQUENCE [LARGE SCALE GENOMIC DNA]</scope>
    <source>
        <strain evidence="3">cv. St1</strain>
    </source>
</reference>
<dbReference type="PANTHER" id="PTHR34676:SF17">
    <property type="entry name" value="OS06G0684500 PROTEIN"/>
    <property type="match status" value="1"/>
</dbReference>
<evidence type="ECO:0000313" key="3">
    <source>
        <dbReference type="Proteomes" id="UP000187406"/>
    </source>
</evidence>